<protein>
    <submittedName>
        <fullName evidence="3">Uncharacterized protein</fullName>
    </submittedName>
</protein>
<evidence type="ECO:0000313" key="4">
    <source>
        <dbReference type="Proteomes" id="UP000576480"/>
    </source>
</evidence>
<gene>
    <name evidence="2" type="ORF">HKBW3S33_00139</name>
    <name evidence="3" type="ORF">HKBW3S43_01143</name>
</gene>
<keyword evidence="5" id="KW-1185">Reference proteome</keyword>
<dbReference type="AlphaFoldDB" id="A0A6V8Q8W4"/>
<dbReference type="Proteomes" id="UP000576480">
    <property type="component" value="Unassembled WGS sequence"/>
</dbReference>
<feature type="region of interest" description="Disordered" evidence="1">
    <location>
        <begin position="1"/>
        <end position="34"/>
    </location>
</feature>
<evidence type="ECO:0000313" key="5">
    <source>
        <dbReference type="Proteomes" id="UP000591948"/>
    </source>
</evidence>
<dbReference type="Proteomes" id="UP000591948">
    <property type="component" value="Unassembled WGS sequence"/>
</dbReference>
<evidence type="ECO:0000313" key="2">
    <source>
        <dbReference type="EMBL" id="GFP26724.1"/>
    </source>
</evidence>
<proteinExistence type="predicted"/>
<accession>A0A6V8Q8W4</accession>
<dbReference type="EMBL" id="BLSB01000086">
    <property type="protein sequence ID" value="GFP35351.1"/>
    <property type="molecule type" value="Genomic_DNA"/>
</dbReference>
<sequence length="73" mass="8556">MDSAGTSTSKDDLRAQNRQEQGPQAEWEDSRDKTQEEERWAVRLREAELIATLLKRTIPSIRRFRERRSGGRV</sequence>
<dbReference type="EMBL" id="BLRY01000004">
    <property type="protein sequence ID" value="GFP26724.1"/>
    <property type="molecule type" value="Genomic_DNA"/>
</dbReference>
<reference evidence="4 5" key="1">
    <citation type="journal article" date="2020" name="Front. Microbiol.">
        <title>Single-cell genomics of novel Actinobacteria with the Wood-Ljungdahl pathway discovered in a serpentinizing system.</title>
        <authorList>
            <person name="Merino N."/>
            <person name="Kawai M."/>
            <person name="Boyd E.S."/>
            <person name="Colman D.R."/>
            <person name="McGlynn S.E."/>
            <person name="Nealson K.H."/>
            <person name="Kurokawa K."/>
            <person name="Hongoh Y."/>
        </authorList>
    </citation>
    <scope>NUCLEOTIDE SEQUENCE [LARGE SCALE GENOMIC DNA]</scope>
    <source>
        <strain evidence="2 5">S33</strain>
        <strain evidence="3 4">S43</strain>
    </source>
</reference>
<evidence type="ECO:0000313" key="3">
    <source>
        <dbReference type="EMBL" id="GFP35351.1"/>
    </source>
</evidence>
<name>A0A6V8Q8W4_9ACTN</name>
<evidence type="ECO:0000256" key="1">
    <source>
        <dbReference type="SAM" id="MobiDB-lite"/>
    </source>
</evidence>
<dbReference type="RefSeq" id="WP_176229963.1">
    <property type="nucleotide sequence ID" value="NZ_BLRY01000004.1"/>
</dbReference>
<comment type="caution">
    <text evidence="3">The sequence shown here is derived from an EMBL/GenBank/DDBJ whole genome shotgun (WGS) entry which is preliminary data.</text>
</comment>
<organism evidence="3 4">
    <name type="scientific">Candidatus Hakubella thermalkaliphila</name>
    <dbReference type="NCBI Taxonomy" id="2754717"/>
    <lineage>
        <taxon>Bacteria</taxon>
        <taxon>Bacillati</taxon>
        <taxon>Actinomycetota</taxon>
        <taxon>Actinomycetota incertae sedis</taxon>
        <taxon>Candidatus Hakubellales</taxon>
        <taxon>Candidatus Hakubellaceae</taxon>
        <taxon>Candidatus Hakubella</taxon>
    </lineage>
</organism>